<name>A0A816WFH4_BRANA</name>
<organism evidence="2">
    <name type="scientific">Brassica napus</name>
    <name type="common">Rape</name>
    <dbReference type="NCBI Taxonomy" id="3708"/>
    <lineage>
        <taxon>Eukaryota</taxon>
        <taxon>Viridiplantae</taxon>
        <taxon>Streptophyta</taxon>
        <taxon>Embryophyta</taxon>
        <taxon>Tracheophyta</taxon>
        <taxon>Spermatophyta</taxon>
        <taxon>Magnoliopsida</taxon>
        <taxon>eudicotyledons</taxon>
        <taxon>Gunneridae</taxon>
        <taxon>Pentapetalae</taxon>
        <taxon>rosids</taxon>
        <taxon>malvids</taxon>
        <taxon>Brassicales</taxon>
        <taxon>Brassicaceae</taxon>
        <taxon>Brassiceae</taxon>
        <taxon>Brassica</taxon>
    </lineage>
</organism>
<keyword evidence="1" id="KW-1133">Transmembrane helix</keyword>
<proteinExistence type="predicted"/>
<feature type="transmembrane region" description="Helical" evidence="1">
    <location>
        <begin position="33"/>
        <end position="61"/>
    </location>
</feature>
<evidence type="ECO:0000313" key="2">
    <source>
        <dbReference type="EMBL" id="CAF2132906.1"/>
    </source>
</evidence>
<dbReference type="EMBL" id="HG994357">
    <property type="protein sequence ID" value="CAF2132906.1"/>
    <property type="molecule type" value="Genomic_DNA"/>
</dbReference>
<dbReference type="Proteomes" id="UP001295469">
    <property type="component" value="Chromosome A03"/>
</dbReference>
<sequence length="70" mass="7936">MSGRDTCLLVGEDLNTCLWLLTRGPEIVRIFSFWVLGLFRLLCTALMFVGFMLLCVIWASVLYSLSFGLL</sequence>
<accession>A0A816WFH4</accession>
<gene>
    <name evidence="2" type="ORF">DARMORV10_A03P62390.1</name>
</gene>
<dbReference type="AlphaFoldDB" id="A0A816WFH4"/>
<keyword evidence="1" id="KW-0812">Transmembrane</keyword>
<reference evidence="2" key="1">
    <citation type="submission" date="2021-01" db="EMBL/GenBank/DDBJ databases">
        <authorList>
            <consortium name="Genoscope - CEA"/>
            <person name="William W."/>
        </authorList>
    </citation>
    <scope>NUCLEOTIDE SEQUENCE</scope>
</reference>
<evidence type="ECO:0000256" key="1">
    <source>
        <dbReference type="SAM" id="Phobius"/>
    </source>
</evidence>
<keyword evidence="1" id="KW-0472">Membrane</keyword>
<protein>
    <submittedName>
        <fullName evidence="2">(rape) hypothetical protein</fullName>
    </submittedName>
</protein>